<dbReference type="InterPro" id="IPR028082">
    <property type="entry name" value="Peripla_BP_I"/>
</dbReference>
<comment type="subcellular location">
    <subcellularLocation>
        <location evidence="1">Cell envelope</location>
    </subcellularLocation>
</comment>
<dbReference type="Proteomes" id="UP001500279">
    <property type="component" value="Unassembled WGS sequence"/>
</dbReference>
<gene>
    <name evidence="6" type="primary">rbsB</name>
    <name evidence="6" type="ORF">GCM10009107_00810</name>
</gene>
<evidence type="ECO:0000256" key="1">
    <source>
        <dbReference type="ARBA" id="ARBA00004196"/>
    </source>
</evidence>
<evidence type="ECO:0000256" key="4">
    <source>
        <dbReference type="SAM" id="SignalP"/>
    </source>
</evidence>
<name>A0ABP3UP65_9BURK</name>
<evidence type="ECO:0000259" key="5">
    <source>
        <dbReference type="Pfam" id="PF13407"/>
    </source>
</evidence>
<dbReference type="PANTHER" id="PTHR46847">
    <property type="entry name" value="D-ALLOSE-BINDING PERIPLASMIC PROTEIN-RELATED"/>
    <property type="match status" value="1"/>
</dbReference>
<feature type="signal peptide" evidence="4">
    <location>
        <begin position="1"/>
        <end position="26"/>
    </location>
</feature>
<evidence type="ECO:0000256" key="3">
    <source>
        <dbReference type="ARBA" id="ARBA00022729"/>
    </source>
</evidence>
<feature type="chain" id="PRO_5046184273" evidence="4">
    <location>
        <begin position="27"/>
        <end position="322"/>
    </location>
</feature>
<feature type="domain" description="Periplasmic binding protein" evidence="5">
    <location>
        <begin position="33"/>
        <end position="295"/>
    </location>
</feature>
<reference evidence="7" key="1">
    <citation type="journal article" date="2019" name="Int. J. Syst. Evol. Microbiol.">
        <title>The Global Catalogue of Microorganisms (GCM) 10K type strain sequencing project: providing services to taxonomists for standard genome sequencing and annotation.</title>
        <authorList>
            <consortium name="The Broad Institute Genomics Platform"/>
            <consortium name="The Broad Institute Genome Sequencing Center for Infectious Disease"/>
            <person name="Wu L."/>
            <person name="Ma J."/>
        </authorList>
    </citation>
    <scope>NUCLEOTIDE SEQUENCE [LARGE SCALE GENOMIC DNA]</scope>
    <source>
        <strain evidence="7">JCM 15503</strain>
    </source>
</reference>
<keyword evidence="7" id="KW-1185">Reference proteome</keyword>
<evidence type="ECO:0000313" key="6">
    <source>
        <dbReference type="EMBL" id="GAA0739764.1"/>
    </source>
</evidence>
<dbReference type="RefSeq" id="WP_141284049.1">
    <property type="nucleotide sequence ID" value="NZ_BAAAEW010000001.1"/>
</dbReference>
<evidence type="ECO:0000313" key="7">
    <source>
        <dbReference type="Proteomes" id="UP001500279"/>
    </source>
</evidence>
<keyword evidence="3 4" id="KW-0732">Signal</keyword>
<dbReference type="SUPFAM" id="SSF53822">
    <property type="entry name" value="Periplasmic binding protein-like I"/>
    <property type="match status" value="1"/>
</dbReference>
<proteinExistence type="inferred from homology"/>
<comment type="similarity">
    <text evidence="2">Belongs to the bacterial solute-binding protein 2 family.</text>
</comment>
<accession>A0ABP3UP65</accession>
<comment type="caution">
    <text evidence="6">The sequence shown here is derived from an EMBL/GenBank/DDBJ whole genome shotgun (WGS) entry which is preliminary data.</text>
</comment>
<evidence type="ECO:0000256" key="2">
    <source>
        <dbReference type="ARBA" id="ARBA00007639"/>
    </source>
</evidence>
<protein>
    <submittedName>
        <fullName evidence="6">Ribose ABC transporter substrate-binding protein RbsB</fullName>
    </submittedName>
</protein>
<organism evidence="6 7">
    <name type="scientific">Ideonella azotifigens</name>
    <dbReference type="NCBI Taxonomy" id="513160"/>
    <lineage>
        <taxon>Bacteria</taxon>
        <taxon>Pseudomonadati</taxon>
        <taxon>Pseudomonadota</taxon>
        <taxon>Betaproteobacteria</taxon>
        <taxon>Burkholderiales</taxon>
        <taxon>Sphaerotilaceae</taxon>
        <taxon>Ideonella</taxon>
    </lineage>
</organism>
<dbReference type="CDD" id="cd01536">
    <property type="entry name" value="PBP1_ABC_sugar_binding-like"/>
    <property type="match status" value="1"/>
</dbReference>
<dbReference type="PANTHER" id="PTHR46847:SF1">
    <property type="entry name" value="D-ALLOSE-BINDING PERIPLASMIC PROTEIN-RELATED"/>
    <property type="match status" value="1"/>
</dbReference>
<dbReference type="Pfam" id="PF13407">
    <property type="entry name" value="Peripla_BP_4"/>
    <property type="match status" value="1"/>
</dbReference>
<dbReference type="EMBL" id="BAAAEW010000001">
    <property type="protein sequence ID" value="GAA0739764.1"/>
    <property type="molecule type" value="Genomic_DNA"/>
</dbReference>
<dbReference type="Gene3D" id="3.40.50.2300">
    <property type="match status" value="2"/>
</dbReference>
<sequence length="322" mass="33674">MIKYRQILPSVLVAFSAAIATHSATAKDITLVYVANNTQYPYDAAVASGFKKACVELGCKAIILNPHSNVERQAHAIEDMVGYKVDGIAAIVADAGQAVQWVDDAAGHNIPFVAAASQVGDPKKGPKYVYEKLTAFVATDDVVAGERAGELAVKLLPHDHAGTIGVVEGAAGFSAVTQRNEGFRKALDKSGIPYKIVASRATDWSPAKGEAVCSEMLKANPKLDLLFSHADDMALGCARAIQAAGAKTRLIATGGGSALGNEAVRSGVFDGSVCTRPGTIGRLAAKALYEAATGKNTAKAQFLTYETPLITRDTLASCPPEW</sequence>
<dbReference type="InterPro" id="IPR025997">
    <property type="entry name" value="SBP_2_dom"/>
</dbReference>